<evidence type="ECO:0000313" key="2">
    <source>
        <dbReference type="EMBL" id="GAI03430.1"/>
    </source>
</evidence>
<sequence length="216" mass="23648">MYSYSGRILHIDLSSKETSVQTVSEEFLKKYLGGVGLASKLLYDNIKPGIDPLSPENVLTFSASAFGGTIVPVGTKHGIASKSPLTGFLGDSLSSSYWSQTIKRAGYDGIVIKGKSEDLIYLFIDDDDVHFKNAKHLAGLGCFETEEAIRDEIGDQNVRVCTIGLAGENLVKFACISKFYIQSTSVFFSKYTFLITFHSPCNCYTSTHSIHSIKVT</sequence>
<dbReference type="AlphaFoldDB" id="X1LM05"/>
<dbReference type="SUPFAM" id="SSF56228">
    <property type="entry name" value="Aldehyde ferredoxin oxidoreductase, N-terminal domain"/>
    <property type="match status" value="1"/>
</dbReference>
<dbReference type="GO" id="GO:0051536">
    <property type="term" value="F:iron-sulfur cluster binding"/>
    <property type="evidence" value="ECO:0007669"/>
    <property type="project" value="InterPro"/>
</dbReference>
<accession>X1LM05</accession>
<gene>
    <name evidence="2" type="ORF">S06H3_14462</name>
</gene>
<proteinExistence type="predicted"/>
<protein>
    <recommendedName>
        <fullName evidence="1">Aldehyde ferredoxin oxidoreductase N-terminal domain-containing protein</fullName>
    </recommendedName>
</protein>
<dbReference type="GO" id="GO:0016625">
    <property type="term" value="F:oxidoreductase activity, acting on the aldehyde or oxo group of donors, iron-sulfur protein as acceptor"/>
    <property type="evidence" value="ECO:0007669"/>
    <property type="project" value="InterPro"/>
</dbReference>
<dbReference type="Gene3D" id="3.60.9.10">
    <property type="entry name" value="Aldehyde ferredoxin oxidoreductase, N-terminal domain"/>
    <property type="match status" value="1"/>
</dbReference>
<dbReference type="Pfam" id="PF02730">
    <property type="entry name" value="AFOR_N"/>
    <property type="match status" value="1"/>
</dbReference>
<organism evidence="2">
    <name type="scientific">marine sediment metagenome</name>
    <dbReference type="NCBI Taxonomy" id="412755"/>
    <lineage>
        <taxon>unclassified sequences</taxon>
        <taxon>metagenomes</taxon>
        <taxon>ecological metagenomes</taxon>
    </lineage>
</organism>
<feature type="domain" description="Aldehyde ferredoxin oxidoreductase N-terminal" evidence="1">
    <location>
        <begin position="4"/>
        <end position="190"/>
    </location>
</feature>
<comment type="caution">
    <text evidence="2">The sequence shown here is derived from an EMBL/GenBank/DDBJ whole genome shotgun (WGS) entry which is preliminary data.</text>
</comment>
<dbReference type="SMART" id="SM00790">
    <property type="entry name" value="AFOR_N"/>
    <property type="match status" value="1"/>
</dbReference>
<name>X1LM05_9ZZZZ</name>
<dbReference type="InterPro" id="IPR051919">
    <property type="entry name" value="W-dependent_AOR"/>
</dbReference>
<dbReference type="PANTHER" id="PTHR30038">
    <property type="entry name" value="ALDEHYDE FERREDOXIN OXIDOREDUCTASE"/>
    <property type="match status" value="1"/>
</dbReference>
<evidence type="ECO:0000259" key="1">
    <source>
        <dbReference type="SMART" id="SM00790"/>
    </source>
</evidence>
<dbReference type="PANTHER" id="PTHR30038:SF0">
    <property type="entry name" value="TUNGSTEN-CONTAINING ALDEHYDE FERREDOXIN OXIDOREDUCTASE"/>
    <property type="match status" value="1"/>
</dbReference>
<dbReference type="InterPro" id="IPR013983">
    <property type="entry name" value="Ald_Fedxn_OxRdtase_N"/>
</dbReference>
<reference evidence="2" key="1">
    <citation type="journal article" date="2014" name="Front. Microbiol.">
        <title>High frequency of phylogenetically diverse reductive dehalogenase-homologous genes in deep subseafloor sedimentary metagenomes.</title>
        <authorList>
            <person name="Kawai M."/>
            <person name="Futagami T."/>
            <person name="Toyoda A."/>
            <person name="Takaki Y."/>
            <person name="Nishi S."/>
            <person name="Hori S."/>
            <person name="Arai W."/>
            <person name="Tsubouchi T."/>
            <person name="Morono Y."/>
            <person name="Uchiyama I."/>
            <person name="Ito T."/>
            <person name="Fujiyama A."/>
            <person name="Inagaki F."/>
            <person name="Takami H."/>
        </authorList>
    </citation>
    <scope>NUCLEOTIDE SEQUENCE</scope>
    <source>
        <strain evidence="2">Expedition CK06-06</strain>
    </source>
</reference>
<dbReference type="EMBL" id="BARV01007075">
    <property type="protein sequence ID" value="GAI03430.1"/>
    <property type="molecule type" value="Genomic_DNA"/>
</dbReference>
<dbReference type="InterPro" id="IPR036503">
    <property type="entry name" value="Ald_Fedxn_OxRdtase_N_sf"/>
</dbReference>